<feature type="compositionally biased region" description="Low complexity" evidence="1">
    <location>
        <begin position="272"/>
        <end position="289"/>
    </location>
</feature>
<name>A0A7J6RBB3_PEROL</name>
<feature type="non-terminal residue" evidence="2">
    <location>
        <position position="1"/>
    </location>
</feature>
<comment type="caution">
    <text evidence="2">The sequence shown here is derived from an EMBL/GenBank/DDBJ whole genome shotgun (WGS) entry which is preliminary data.</text>
</comment>
<dbReference type="AlphaFoldDB" id="A0A7J6RBB3"/>
<reference evidence="2 3" key="1">
    <citation type="submission" date="2020-04" db="EMBL/GenBank/DDBJ databases">
        <title>Perkinsus olseni comparative genomics.</title>
        <authorList>
            <person name="Bogema D.R."/>
        </authorList>
    </citation>
    <scope>NUCLEOTIDE SEQUENCE [LARGE SCALE GENOMIC DNA]</scope>
    <source>
        <strain evidence="2">ATCC PRA-205</strain>
    </source>
</reference>
<accession>A0A7J6RBB3</accession>
<evidence type="ECO:0000313" key="2">
    <source>
        <dbReference type="EMBL" id="KAF4717611.1"/>
    </source>
</evidence>
<feature type="non-terminal residue" evidence="2">
    <location>
        <position position="295"/>
    </location>
</feature>
<gene>
    <name evidence="2" type="ORF">FOZ62_003333</name>
</gene>
<proteinExistence type="predicted"/>
<protein>
    <submittedName>
        <fullName evidence="2">Uncharacterized protein</fullName>
    </submittedName>
</protein>
<dbReference type="EMBL" id="JABANM010023601">
    <property type="protein sequence ID" value="KAF4717611.1"/>
    <property type="molecule type" value="Genomic_DNA"/>
</dbReference>
<evidence type="ECO:0000256" key="1">
    <source>
        <dbReference type="SAM" id="MobiDB-lite"/>
    </source>
</evidence>
<evidence type="ECO:0000313" key="3">
    <source>
        <dbReference type="Proteomes" id="UP000574390"/>
    </source>
</evidence>
<feature type="region of interest" description="Disordered" evidence="1">
    <location>
        <begin position="267"/>
        <end position="295"/>
    </location>
</feature>
<feature type="region of interest" description="Disordered" evidence="1">
    <location>
        <begin position="71"/>
        <end position="107"/>
    </location>
</feature>
<sequence>LAYVTDQDIISRSLTHPLDLLTRISYQQVVAGFRKLRSDTSTLSTSIVDQPTLATTSTTPETLPVTTSTILSSSCSRPQQDDPPTHGNPLSSLKAPDGQPWKGSHDTRPISSFIQRVADAAQMAGLSDSGLWKYLNLTALQESDSRGLSSHIRQQHLESAPYKEKLLAAEAWLLGTFASTNTDDTLYQRLDDIPHGSTMEHITHEVKAIQYDAACMNHTLHESTLKRAIVNALPSSTQAALRTVHPNLLHISLSQLVDWATSYEKAEAKKSTTQATPTTPTTPTTAPQQLKRPPY</sequence>
<dbReference type="Proteomes" id="UP000574390">
    <property type="component" value="Unassembled WGS sequence"/>
</dbReference>
<organism evidence="2 3">
    <name type="scientific">Perkinsus olseni</name>
    <name type="common">Perkinsus atlanticus</name>
    <dbReference type="NCBI Taxonomy" id="32597"/>
    <lineage>
        <taxon>Eukaryota</taxon>
        <taxon>Sar</taxon>
        <taxon>Alveolata</taxon>
        <taxon>Perkinsozoa</taxon>
        <taxon>Perkinsea</taxon>
        <taxon>Perkinsida</taxon>
        <taxon>Perkinsidae</taxon>
        <taxon>Perkinsus</taxon>
    </lineage>
</organism>